<dbReference type="InterPro" id="IPR041628">
    <property type="entry name" value="ChlI/MoxR_AAA_lid"/>
</dbReference>
<evidence type="ECO:0000256" key="4">
    <source>
        <dbReference type="SAM" id="MobiDB-lite"/>
    </source>
</evidence>
<name>W7INK8_9PSEU</name>
<feature type="region of interest" description="Disordered" evidence="4">
    <location>
        <begin position="377"/>
        <end position="399"/>
    </location>
</feature>
<sequence>MTSSTPPTAPPGTPYGAGGGEQYPSPGANGPSGRYPGAPAPHPAPGAPAGGPGTGAHHPAAPPHQQAPSNGLAELHTAVGRIAANVERVLVGKPEVVRIALVTLLAEGHLLVEDVPGVGKTSLAKALARSIDCSVSRIQFTPDLLPSDVTGVSIFNRQTNGFEFRPGPVFANIVVGDEINRASPKTQSALLECMEEHQVTVDGHTYPLHSPFMVIATQNPIEMEGTYALPEAQRDRFTARVSIGYPDPAAELAMVDEHAAHDVFKTLESVSDAEQVRGLIETVRAVQIAQEVRRYAVEIVSATRRLPEIRIGASPRSTLHLVRAARAQAALSGRDFVVPDDIHAVAVPVLAHRLVLTPEAQASRRPPADLVRGLVQRVPVPQATPDHGGAQWSGPGGRR</sequence>
<protein>
    <submittedName>
        <fullName evidence="7">MoxR-like ATPase</fullName>
    </submittedName>
</protein>
<dbReference type="FunFam" id="3.40.50.300:FF:000640">
    <property type="entry name" value="MoxR family ATPase"/>
    <property type="match status" value="1"/>
</dbReference>
<dbReference type="PANTHER" id="PTHR42759">
    <property type="entry name" value="MOXR FAMILY PROTEIN"/>
    <property type="match status" value="1"/>
</dbReference>
<dbReference type="EMBL" id="AYXG01000260">
    <property type="protein sequence ID" value="EWC58096.1"/>
    <property type="molecule type" value="Genomic_DNA"/>
</dbReference>
<dbReference type="PATRIC" id="fig|909613.9.peg.6617"/>
<keyword evidence="8" id="KW-1185">Reference proteome</keyword>
<dbReference type="PANTHER" id="PTHR42759:SF5">
    <property type="entry name" value="METHANOL DEHYDROGENASE REGULATOR"/>
    <property type="match status" value="1"/>
</dbReference>
<keyword evidence="2" id="KW-0067">ATP-binding</keyword>
<evidence type="ECO:0000256" key="1">
    <source>
        <dbReference type="ARBA" id="ARBA00022741"/>
    </source>
</evidence>
<dbReference type="InterPro" id="IPR027417">
    <property type="entry name" value="P-loop_NTPase"/>
</dbReference>
<dbReference type="SUPFAM" id="SSF52540">
    <property type="entry name" value="P-loop containing nucleoside triphosphate hydrolases"/>
    <property type="match status" value="1"/>
</dbReference>
<dbReference type="GO" id="GO:0005524">
    <property type="term" value="F:ATP binding"/>
    <property type="evidence" value="ECO:0007669"/>
    <property type="project" value="UniProtKB-KW"/>
</dbReference>
<evidence type="ECO:0000313" key="7">
    <source>
        <dbReference type="EMBL" id="EWC58096.1"/>
    </source>
</evidence>
<dbReference type="Pfam" id="PF17863">
    <property type="entry name" value="AAA_lid_2"/>
    <property type="match status" value="1"/>
</dbReference>
<reference evidence="7 8" key="1">
    <citation type="journal article" date="2014" name="Genome Announc.">
        <title>Draft Genome Sequence of the Antitrypanosomally Active Sponge-Associated Bacterium Actinokineospora sp. Strain EG49.</title>
        <authorList>
            <person name="Harjes J."/>
            <person name="Ryu T."/>
            <person name="Abdelmohsen U.R."/>
            <person name="Moitinho-Silva L."/>
            <person name="Horn H."/>
            <person name="Ravasi T."/>
            <person name="Hentschel U."/>
        </authorList>
    </citation>
    <scope>NUCLEOTIDE SEQUENCE [LARGE SCALE GENOMIC DNA]</scope>
    <source>
        <strain evidence="7 8">EG49</strain>
    </source>
</reference>
<feature type="compositionally biased region" description="Low complexity" evidence="4">
    <location>
        <begin position="55"/>
        <end position="68"/>
    </location>
</feature>
<dbReference type="InterPro" id="IPR011703">
    <property type="entry name" value="ATPase_AAA-3"/>
</dbReference>
<accession>W7INK8</accession>
<evidence type="ECO:0000259" key="6">
    <source>
        <dbReference type="Pfam" id="PF17863"/>
    </source>
</evidence>
<feature type="region of interest" description="Disordered" evidence="4">
    <location>
        <begin position="1"/>
        <end position="69"/>
    </location>
</feature>
<evidence type="ECO:0000256" key="2">
    <source>
        <dbReference type="ARBA" id="ARBA00022840"/>
    </source>
</evidence>
<dbReference type="STRING" id="909613.UO65_6623"/>
<proteinExistence type="inferred from homology"/>
<dbReference type="RefSeq" id="WP_411431393.1">
    <property type="nucleotide sequence ID" value="NZ_AYXG01000260.1"/>
</dbReference>
<keyword evidence="1" id="KW-0547">Nucleotide-binding</keyword>
<dbReference type="InterPro" id="IPR050764">
    <property type="entry name" value="CbbQ/NirQ/NorQ/GpvN"/>
</dbReference>
<dbReference type="CDD" id="cd00009">
    <property type="entry name" value="AAA"/>
    <property type="match status" value="1"/>
</dbReference>
<comment type="similarity">
    <text evidence="3">Belongs to the MoxR family.</text>
</comment>
<dbReference type="Gene3D" id="3.40.50.300">
    <property type="entry name" value="P-loop containing nucleotide triphosphate hydrolases"/>
    <property type="match status" value="1"/>
</dbReference>
<feature type="domain" description="ATPase AAA-3" evidence="5">
    <location>
        <begin position="109"/>
        <end position="238"/>
    </location>
</feature>
<evidence type="ECO:0000259" key="5">
    <source>
        <dbReference type="Pfam" id="PF07726"/>
    </source>
</evidence>
<feature type="domain" description="ChlI/MoxR AAA lid" evidence="6">
    <location>
        <begin position="302"/>
        <end position="371"/>
    </location>
</feature>
<organism evidence="7 8">
    <name type="scientific">Actinokineospora spheciospongiae</name>
    <dbReference type="NCBI Taxonomy" id="909613"/>
    <lineage>
        <taxon>Bacteria</taxon>
        <taxon>Bacillati</taxon>
        <taxon>Actinomycetota</taxon>
        <taxon>Actinomycetes</taxon>
        <taxon>Pseudonocardiales</taxon>
        <taxon>Pseudonocardiaceae</taxon>
        <taxon>Actinokineospora</taxon>
    </lineage>
</organism>
<dbReference type="Pfam" id="PF07726">
    <property type="entry name" value="AAA_3"/>
    <property type="match status" value="1"/>
</dbReference>
<comment type="caution">
    <text evidence="7">The sequence shown here is derived from an EMBL/GenBank/DDBJ whole genome shotgun (WGS) entry which is preliminary data.</text>
</comment>
<dbReference type="Proteomes" id="UP000019277">
    <property type="component" value="Unassembled WGS sequence"/>
</dbReference>
<dbReference type="AlphaFoldDB" id="W7INK8"/>
<evidence type="ECO:0000313" key="8">
    <source>
        <dbReference type="Proteomes" id="UP000019277"/>
    </source>
</evidence>
<dbReference type="GO" id="GO:0016887">
    <property type="term" value="F:ATP hydrolysis activity"/>
    <property type="evidence" value="ECO:0007669"/>
    <property type="project" value="InterPro"/>
</dbReference>
<dbReference type="Gene3D" id="1.10.8.80">
    <property type="entry name" value="Magnesium chelatase subunit I, C-Terminal domain"/>
    <property type="match status" value="1"/>
</dbReference>
<gene>
    <name evidence="7" type="ORF">UO65_6623</name>
</gene>
<dbReference type="eggNOG" id="COG0714">
    <property type="taxonomic scope" value="Bacteria"/>
</dbReference>
<evidence type="ECO:0000256" key="3">
    <source>
        <dbReference type="ARBA" id="ARBA00061607"/>
    </source>
</evidence>